<evidence type="ECO:0000256" key="9">
    <source>
        <dbReference type="ARBA" id="ARBA00022833"/>
    </source>
</evidence>
<evidence type="ECO:0000256" key="1">
    <source>
        <dbReference type="ARBA" id="ARBA00000436"/>
    </source>
</evidence>
<reference evidence="17" key="1">
    <citation type="journal article" date="2020" name="Stud. Mycol.">
        <title>101 Dothideomycetes genomes: a test case for predicting lifestyles and emergence of pathogens.</title>
        <authorList>
            <person name="Haridas S."/>
            <person name="Albert R."/>
            <person name="Binder M."/>
            <person name="Bloem J."/>
            <person name="Labutti K."/>
            <person name="Salamov A."/>
            <person name="Andreopoulos B."/>
            <person name="Baker S."/>
            <person name="Barry K."/>
            <person name="Bills G."/>
            <person name="Bluhm B."/>
            <person name="Cannon C."/>
            <person name="Castanera R."/>
            <person name="Culley D."/>
            <person name="Daum C."/>
            <person name="Ezra D."/>
            <person name="Gonzalez J."/>
            <person name="Henrissat B."/>
            <person name="Kuo A."/>
            <person name="Liang C."/>
            <person name="Lipzen A."/>
            <person name="Lutzoni F."/>
            <person name="Magnuson J."/>
            <person name="Mondo S."/>
            <person name="Nolan M."/>
            <person name="Ohm R."/>
            <person name="Pangilinan J."/>
            <person name="Park H.-J."/>
            <person name="Ramirez L."/>
            <person name="Alfaro M."/>
            <person name="Sun H."/>
            <person name="Tritt A."/>
            <person name="Yoshinaga Y."/>
            <person name="Zwiers L.-H."/>
            <person name="Turgeon B."/>
            <person name="Goodwin S."/>
            <person name="Spatafora J."/>
            <person name="Crous P."/>
            <person name="Grigoriev I."/>
        </authorList>
    </citation>
    <scope>NUCLEOTIDE SEQUENCE</scope>
    <source>
        <strain evidence="17">CBS 133067</strain>
    </source>
</reference>
<keyword evidence="18" id="KW-1185">Reference proteome</keyword>
<dbReference type="GO" id="GO:0004222">
    <property type="term" value="F:metalloendopeptidase activity"/>
    <property type="evidence" value="ECO:0007669"/>
    <property type="project" value="UniProtKB-EC"/>
</dbReference>
<sequence>MIKSLRRQLWTCPRCLRQQRRHGTTVAATSTSSEEAISFGPVARDSPEASHDDKILRKIFDSPSFWRDFSQRSNRNYASDSTGLFQNRYLTKPEGFQTFAQVTLQKCQRLVAKVLAASSVDDYKRIARNLDRLSDLLCRVIDLSDFVRSTHPDRRIQAAASQAYAMMFEYMNKLNTTTGLNEQLKTALSMQEVVSSWTEEERVVANILAKDFSKSAIDLPEGVRQRFVEISNDIAEMGTDFVNDMAPAKEQISLESSRLAGMDPNLVRKMTRWGTVTLPTTGTAAQMALRSVEDPDTRREIYTANRTASKRSIRQLETLLTSRSDLAKLAGYDTFGHMTLVDKMAKTPEAVNQFLRALAADNQTTVNDEMQELLEVKKADAHSENFSREITAWDREYYTARLLSSLYTRIRSPDTLSNYFSLGTVMQGLSRLFHRLYGVRLVPREAQPGETWNDDVRRLDVIDERSGHIAVVYCDLFARPGKNPNPAHFTLRCSRQISEIEVAEYRDSNMYHPFDTAVEAATDGMAHAIDPSDGLLYQLPTIALICDFARPPNHTSSSSSPRPTLLSYREVQTLFHEMGHAIHSILGRTQLQNVSGTRCATDFAELPSVLMEHFAFDPAVLQLWARHWDSDAPIPYQLIRERRAIDMRMQGAETEAQILLAMLDQAYHSGLAAAKGFDSTRTYHDIWNTHSSVPEPAGTAWQGFFGHLFGYGATYYSYLFDRAIAGKIWCDVFQRTKDGAVDRRQGERFREEVLRWGGGRDGWRCIAGVLGEKYAWMGEGGEEAMEEVGRWGVRD</sequence>
<evidence type="ECO:0000256" key="13">
    <source>
        <dbReference type="ARBA" id="ARBA00025208"/>
    </source>
</evidence>
<comment type="caution">
    <text evidence="17">The sequence shown here is derived from an EMBL/GenBank/DDBJ whole genome shotgun (WGS) entry which is preliminary data.</text>
</comment>
<evidence type="ECO:0000313" key="17">
    <source>
        <dbReference type="EMBL" id="KAF2096521.1"/>
    </source>
</evidence>
<dbReference type="Proteomes" id="UP000799772">
    <property type="component" value="Unassembled WGS sequence"/>
</dbReference>
<dbReference type="GO" id="GO:0006518">
    <property type="term" value="P:peptide metabolic process"/>
    <property type="evidence" value="ECO:0007669"/>
    <property type="project" value="TreeGrafter"/>
</dbReference>
<keyword evidence="10" id="KW-0809">Transit peptide</keyword>
<dbReference type="PANTHER" id="PTHR11804:SF79">
    <property type="entry name" value="MITOCHONDRIAL INTERMEDIATE PEPTIDASE"/>
    <property type="match status" value="1"/>
</dbReference>
<keyword evidence="12" id="KW-0496">Mitochondrion</keyword>
<keyword evidence="9 15" id="KW-0862">Zinc</keyword>
<evidence type="ECO:0000256" key="12">
    <source>
        <dbReference type="ARBA" id="ARBA00023128"/>
    </source>
</evidence>
<keyword evidence="11 15" id="KW-0482">Metalloprotease</keyword>
<dbReference type="SUPFAM" id="SSF55486">
    <property type="entry name" value="Metalloproteases ('zincins'), catalytic domain"/>
    <property type="match status" value="1"/>
</dbReference>
<evidence type="ECO:0000256" key="10">
    <source>
        <dbReference type="ARBA" id="ARBA00022946"/>
    </source>
</evidence>
<dbReference type="InterPro" id="IPR024077">
    <property type="entry name" value="Neurolysin/TOP_dom2"/>
</dbReference>
<dbReference type="Gene3D" id="1.10.1370.10">
    <property type="entry name" value="Neurolysin, domain 3"/>
    <property type="match status" value="1"/>
</dbReference>
<feature type="domain" description="Peptidase M3A/M3B catalytic" evidence="16">
    <location>
        <begin position="289"/>
        <end position="772"/>
    </location>
</feature>
<evidence type="ECO:0000256" key="2">
    <source>
        <dbReference type="ARBA" id="ARBA00004305"/>
    </source>
</evidence>
<evidence type="ECO:0000256" key="5">
    <source>
        <dbReference type="ARBA" id="ARBA00018046"/>
    </source>
</evidence>
<evidence type="ECO:0000259" key="16">
    <source>
        <dbReference type="Pfam" id="PF01432"/>
    </source>
</evidence>
<evidence type="ECO:0000256" key="14">
    <source>
        <dbReference type="ARBA" id="ARBA00032470"/>
    </source>
</evidence>
<evidence type="ECO:0000256" key="4">
    <source>
        <dbReference type="ARBA" id="ARBA00012441"/>
    </source>
</evidence>
<keyword evidence="7 15" id="KW-0479">Metal-binding</keyword>
<comment type="similarity">
    <text evidence="3 15">Belongs to the peptidase M3 family.</text>
</comment>
<dbReference type="AlphaFoldDB" id="A0A9P4M3A4"/>
<evidence type="ECO:0000256" key="6">
    <source>
        <dbReference type="ARBA" id="ARBA00022670"/>
    </source>
</evidence>
<dbReference type="InterPro" id="IPR024079">
    <property type="entry name" value="MetalloPept_cat_dom_sf"/>
</dbReference>
<dbReference type="GO" id="GO:0005759">
    <property type="term" value="C:mitochondrial matrix"/>
    <property type="evidence" value="ECO:0007669"/>
    <property type="project" value="UniProtKB-SubCell"/>
</dbReference>
<dbReference type="GO" id="GO:0006627">
    <property type="term" value="P:protein processing involved in protein targeting to mitochondrion"/>
    <property type="evidence" value="ECO:0007669"/>
    <property type="project" value="TreeGrafter"/>
</dbReference>
<dbReference type="InterPro" id="IPR001567">
    <property type="entry name" value="Pept_M3A_M3B_dom"/>
</dbReference>
<dbReference type="CDD" id="cd06457">
    <property type="entry name" value="M3A_MIP"/>
    <property type="match status" value="1"/>
</dbReference>
<comment type="subcellular location">
    <subcellularLocation>
        <location evidence="2">Mitochondrion matrix</location>
    </subcellularLocation>
</comment>
<evidence type="ECO:0000256" key="8">
    <source>
        <dbReference type="ARBA" id="ARBA00022801"/>
    </source>
</evidence>
<dbReference type="InterPro" id="IPR045090">
    <property type="entry name" value="Pept_M3A_M3B"/>
</dbReference>
<dbReference type="GO" id="GO:0046872">
    <property type="term" value="F:metal ion binding"/>
    <property type="evidence" value="ECO:0007669"/>
    <property type="project" value="UniProtKB-UniRule"/>
</dbReference>
<evidence type="ECO:0000313" key="18">
    <source>
        <dbReference type="Proteomes" id="UP000799772"/>
    </source>
</evidence>
<evidence type="ECO:0000256" key="3">
    <source>
        <dbReference type="ARBA" id="ARBA00006040"/>
    </source>
</evidence>
<dbReference type="EMBL" id="ML978129">
    <property type="protein sequence ID" value="KAF2096521.1"/>
    <property type="molecule type" value="Genomic_DNA"/>
</dbReference>
<comment type="function">
    <text evidence="13">Cleaves proteins, imported into the mitochondrion, to their mature size. While most mitochondrial precursor proteins are processed to the mature form in one step by mitochondrial processing peptidase (MPP), the sequential cleavage by MIP of an octapeptide after initial processing by MPP is a required step for a subgroup of nuclear-encoded precursor proteins destined for the matrix or the inner membrane.</text>
</comment>
<organism evidence="17 18">
    <name type="scientific">Rhizodiscina lignyota</name>
    <dbReference type="NCBI Taxonomy" id="1504668"/>
    <lineage>
        <taxon>Eukaryota</taxon>
        <taxon>Fungi</taxon>
        <taxon>Dikarya</taxon>
        <taxon>Ascomycota</taxon>
        <taxon>Pezizomycotina</taxon>
        <taxon>Dothideomycetes</taxon>
        <taxon>Pleosporomycetidae</taxon>
        <taxon>Aulographales</taxon>
        <taxon>Rhizodiscinaceae</taxon>
        <taxon>Rhizodiscina</taxon>
    </lineage>
</organism>
<evidence type="ECO:0000256" key="7">
    <source>
        <dbReference type="ARBA" id="ARBA00022723"/>
    </source>
</evidence>
<comment type="catalytic activity">
    <reaction evidence="1">
        <text>Release of an N-terminal octapeptide as second stage of processing of some proteins imported into the mitochondrion.</text>
        <dbReference type="EC" id="3.4.24.59"/>
    </reaction>
</comment>
<evidence type="ECO:0000256" key="11">
    <source>
        <dbReference type="ARBA" id="ARBA00023049"/>
    </source>
</evidence>
<accession>A0A9P4M3A4</accession>
<keyword evidence="6 15" id="KW-0645">Protease</keyword>
<evidence type="ECO:0000256" key="15">
    <source>
        <dbReference type="RuleBase" id="RU003435"/>
    </source>
</evidence>
<protein>
    <recommendedName>
        <fullName evidence="5">Mitochondrial intermediate peptidase</fullName>
        <ecNumber evidence="4">3.4.24.59</ecNumber>
    </recommendedName>
    <alternativeName>
        <fullName evidence="14">Octapeptidyl aminopeptidase</fullName>
    </alternativeName>
</protein>
<name>A0A9P4M3A4_9PEZI</name>
<dbReference type="OrthoDB" id="17530at2759"/>
<keyword evidence="8 15" id="KW-0378">Hydrolase</keyword>
<dbReference type="Gene3D" id="3.40.390.10">
    <property type="entry name" value="Collagenase (Catalytic Domain)"/>
    <property type="match status" value="1"/>
</dbReference>
<gene>
    <name evidence="17" type="ORF">NA57DRAFT_78124</name>
</gene>
<dbReference type="InterPro" id="IPR033851">
    <property type="entry name" value="M3A_MIP"/>
</dbReference>
<dbReference type="PANTHER" id="PTHR11804">
    <property type="entry name" value="PROTEASE M3 THIMET OLIGOPEPTIDASE-RELATED"/>
    <property type="match status" value="1"/>
</dbReference>
<comment type="cofactor">
    <cofactor evidence="15">
        <name>Zn(2+)</name>
        <dbReference type="ChEBI" id="CHEBI:29105"/>
    </cofactor>
    <text evidence="15">Binds 1 zinc ion.</text>
</comment>
<dbReference type="Pfam" id="PF01432">
    <property type="entry name" value="Peptidase_M3"/>
    <property type="match status" value="1"/>
</dbReference>
<proteinExistence type="inferred from homology"/>
<dbReference type="EC" id="3.4.24.59" evidence="4"/>